<name>A0A183AKM6_9TREM</name>
<feature type="region of interest" description="Disordered" evidence="1">
    <location>
        <begin position="1"/>
        <end position="22"/>
    </location>
</feature>
<dbReference type="WBParaSite" id="ECPE_0000752701-mRNA-1">
    <property type="protein sequence ID" value="ECPE_0000752701-mRNA-1"/>
    <property type="gene ID" value="ECPE_0000752701"/>
</dbReference>
<dbReference type="Proteomes" id="UP000272942">
    <property type="component" value="Unassembled WGS sequence"/>
</dbReference>
<feature type="region of interest" description="Disordered" evidence="1">
    <location>
        <begin position="37"/>
        <end position="71"/>
    </location>
</feature>
<dbReference type="AlphaFoldDB" id="A0A183AKM6"/>
<accession>A0A183AKM6</accession>
<keyword evidence="3" id="KW-1185">Reference proteome</keyword>
<gene>
    <name evidence="2" type="ORF">ECPE_LOCUS7511</name>
</gene>
<protein>
    <submittedName>
        <fullName evidence="4">Conserved domain protein</fullName>
    </submittedName>
</protein>
<proteinExistence type="predicted"/>
<reference evidence="2 3" key="2">
    <citation type="submission" date="2018-11" db="EMBL/GenBank/DDBJ databases">
        <authorList>
            <consortium name="Pathogen Informatics"/>
        </authorList>
    </citation>
    <scope>NUCLEOTIDE SEQUENCE [LARGE SCALE GENOMIC DNA]</scope>
    <source>
        <strain evidence="2 3">Egypt</strain>
    </source>
</reference>
<reference evidence="4" key="1">
    <citation type="submission" date="2016-06" db="UniProtKB">
        <authorList>
            <consortium name="WormBaseParasite"/>
        </authorList>
    </citation>
    <scope>IDENTIFICATION</scope>
</reference>
<evidence type="ECO:0000256" key="1">
    <source>
        <dbReference type="SAM" id="MobiDB-lite"/>
    </source>
</evidence>
<organism evidence="4">
    <name type="scientific">Echinostoma caproni</name>
    <dbReference type="NCBI Taxonomy" id="27848"/>
    <lineage>
        <taxon>Eukaryota</taxon>
        <taxon>Metazoa</taxon>
        <taxon>Spiralia</taxon>
        <taxon>Lophotrochozoa</taxon>
        <taxon>Platyhelminthes</taxon>
        <taxon>Trematoda</taxon>
        <taxon>Digenea</taxon>
        <taxon>Plagiorchiida</taxon>
        <taxon>Echinostomata</taxon>
        <taxon>Echinostomatoidea</taxon>
        <taxon>Echinostomatidae</taxon>
        <taxon>Echinostoma</taxon>
    </lineage>
</organism>
<evidence type="ECO:0000313" key="2">
    <source>
        <dbReference type="EMBL" id="VDP81314.1"/>
    </source>
</evidence>
<evidence type="ECO:0000313" key="4">
    <source>
        <dbReference type="WBParaSite" id="ECPE_0000752701-mRNA-1"/>
    </source>
</evidence>
<evidence type="ECO:0000313" key="3">
    <source>
        <dbReference type="Proteomes" id="UP000272942"/>
    </source>
</evidence>
<feature type="compositionally biased region" description="Basic and acidic residues" evidence="1">
    <location>
        <begin position="50"/>
        <end position="62"/>
    </location>
</feature>
<sequence>MWMRHANQLKPTSCTQEPNREPELSLDIIMNEFAMPIPSRDSQKPAPSVKAKETLQPRRQTDRMGTAKKPF</sequence>
<dbReference type="EMBL" id="UZAN01044712">
    <property type="protein sequence ID" value="VDP81314.1"/>
    <property type="molecule type" value="Genomic_DNA"/>
</dbReference>